<feature type="domain" description="Transposase IS200-like" evidence="1">
    <location>
        <begin position="9"/>
        <end position="150"/>
    </location>
</feature>
<dbReference type="EMBL" id="CP030850">
    <property type="protein sequence ID" value="AXE20209.1"/>
    <property type="molecule type" value="Genomic_DNA"/>
</dbReference>
<dbReference type="InterPro" id="IPR036515">
    <property type="entry name" value="Transposase_17_sf"/>
</dbReference>
<dbReference type="OrthoDB" id="9788881at2"/>
<dbReference type="Pfam" id="PF01797">
    <property type="entry name" value="Y1_Tnp"/>
    <property type="match status" value="1"/>
</dbReference>
<name>A0A344TNI8_9BACT</name>
<dbReference type="InterPro" id="IPR052715">
    <property type="entry name" value="RAYT_transposase"/>
</dbReference>
<reference evidence="2 3" key="1">
    <citation type="submission" date="2018-07" db="EMBL/GenBank/DDBJ databases">
        <title>Genome sequencing of Runella.</title>
        <authorList>
            <person name="Baek M.-G."/>
            <person name="Yi H."/>
        </authorList>
    </citation>
    <scope>NUCLEOTIDE SEQUENCE [LARGE SCALE GENOMIC DNA]</scope>
    <source>
        <strain evidence="2 3">HYN0085</strain>
    </source>
</reference>
<dbReference type="SMART" id="SM01321">
    <property type="entry name" value="Y1_Tnp"/>
    <property type="match status" value="1"/>
</dbReference>
<dbReference type="GO" id="GO:0043565">
    <property type="term" value="F:sequence-specific DNA binding"/>
    <property type="evidence" value="ECO:0007669"/>
    <property type="project" value="TreeGrafter"/>
</dbReference>
<protein>
    <submittedName>
        <fullName evidence="2">Transposase</fullName>
    </submittedName>
</protein>
<dbReference type="PANTHER" id="PTHR36966">
    <property type="entry name" value="REP-ASSOCIATED TYROSINE TRANSPOSASE"/>
    <property type="match status" value="1"/>
</dbReference>
<evidence type="ECO:0000313" key="3">
    <source>
        <dbReference type="Proteomes" id="UP000251993"/>
    </source>
</evidence>
<dbReference type="NCBIfam" id="NF047646">
    <property type="entry name" value="REP_Tyr_transpos"/>
    <property type="match status" value="1"/>
</dbReference>
<dbReference type="KEGG" id="run:DR864_21870"/>
<dbReference type="GO" id="GO:0006313">
    <property type="term" value="P:DNA transposition"/>
    <property type="evidence" value="ECO:0007669"/>
    <property type="project" value="InterPro"/>
</dbReference>
<keyword evidence="3" id="KW-1185">Reference proteome</keyword>
<dbReference type="RefSeq" id="WP_114068973.1">
    <property type="nucleotide sequence ID" value="NZ_CP030850.1"/>
</dbReference>
<organism evidence="2 3">
    <name type="scientific">Runella rosea</name>
    <dbReference type="NCBI Taxonomy" id="2259595"/>
    <lineage>
        <taxon>Bacteria</taxon>
        <taxon>Pseudomonadati</taxon>
        <taxon>Bacteroidota</taxon>
        <taxon>Cytophagia</taxon>
        <taxon>Cytophagales</taxon>
        <taxon>Spirosomataceae</taxon>
        <taxon>Runella</taxon>
    </lineage>
</organism>
<dbReference type="PANTHER" id="PTHR36966:SF1">
    <property type="entry name" value="REP-ASSOCIATED TYROSINE TRANSPOSASE"/>
    <property type="match status" value="1"/>
</dbReference>
<dbReference type="Proteomes" id="UP000251993">
    <property type="component" value="Chromosome"/>
</dbReference>
<dbReference type="InterPro" id="IPR002686">
    <property type="entry name" value="Transposase_17"/>
</dbReference>
<evidence type="ECO:0000259" key="1">
    <source>
        <dbReference type="SMART" id="SM01321"/>
    </source>
</evidence>
<dbReference type="Gene3D" id="3.30.70.1290">
    <property type="entry name" value="Transposase IS200-like"/>
    <property type="match status" value="1"/>
</dbReference>
<dbReference type="SUPFAM" id="SSF143422">
    <property type="entry name" value="Transposase IS200-like"/>
    <property type="match status" value="1"/>
</dbReference>
<evidence type="ECO:0000313" key="2">
    <source>
        <dbReference type="EMBL" id="AXE20209.1"/>
    </source>
</evidence>
<accession>A0A344TNI8</accession>
<dbReference type="AlphaFoldDB" id="A0A344TNI8"/>
<proteinExistence type="predicted"/>
<gene>
    <name evidence="2" type="ORF">DR864_21870</name>
</gene>
<sequence length="184" mass="21721">MAFARRIQNPEGLCFVTFATVQWADVFTRSSYVDIVLESLRYCQKEKGLRIHAWCIMSNHLHLIISTKFGVHPSDVLRDFKKFTSKQIIAAIEDKEQPESRRDWLLWLFRQAGENNSKNTTYQFWQQENHPIELSSNKFIDQKLAYIHENPVKVGIVDESWEYRYSSARDYMNNQKGLLEADLI</sequence>
<dbReference type="GO" id="GO:0004803">
    <property type="term" value="F:transposase activity"/>
    <property type="evidence" value="ECO:0007669"/>
    <property type="project" value="InterPro"/>
</dbReference>